<comment type="caution">
    <text evidence="2">The sequence shown here is derived from an EMBL/GenBank/DDBJ whole genome shotgun (WGS) entry which is preliminary data.</text>
</comment>
<proteinExistence type="predicted"/>
<feature type="compositionally biased region" description="Basic and acidic residues" evidence="1">
    <location>
        <begin position="67"/>
        <end position="90"/>
    </location>
</feature>
<dbReference type="AlphaFoldDB" id="A0A919KLH6"/>
<evidence type="ECO:0000256" key="1">
    <source>
        <dbReference type="SAM" id="MobiDB-lite"/>
    </source>
</evidence>
<gene>
    <name evidence="2" type="ORF">GCM10017772_00570</name>
</gene>
<feature type="region of interest" description="Disordered" evidence="1">
    <location>
        <begin position="31"/>
        <end position="90"/>
    </location>
</feature>
<organism evidence="2 3">
    <name type="scientific">Promicromonospora soli</name>
    <dbReference type="NCBI Taxonomy" id="2035533"/>
    <lineage>
        <taxon>Bacteria</taxon>
        <taxon>Bacillati</taxon>
        <taxon>Actinomycetota</taxon>
        <taxon>Actinomycetes</taxon>
        <taxon>Micrococcales</taxon>
        <taxon>Promicromonosporaceae</taxon>
        <taxon>Promicromonospora</taxon>
    </lineage>
</organism>
<dbReference type="EMBL" id="BNAS01000001">
    <property type="protein sequence ID" value="GHH64331.1"/>
    <property type="molecule type" value="Genomic_DNA"/>
</dbReference>
<protein>
    <submittedName>
        <fullName evidence="2">Uncharacterized protein</fullName>
    </submittedName>
</protein>
<evidence type="ECO:0000313" key="3">
    <source>
        <dbReference type="Proteomes" id="UP000627369"/>
    </source>
</evidence>
<reference evidence="2" key="2">
    <citation type="submission" date="2020-09" db="EMBL/GenBank/DDBJ databases">
        <authorList>
            <person name="Sun Q."/>
            <person name="Zhou Y."/>
        </authorList>
    </citation>
    <scope>NUCLEOTIDE SEQUENCE</scope>
    <source>
        <strain evidence="2">CGMCC 4.7398</strain>
    </source>
</reference>
<keyword evidence="3" id="KW-1185">Reference proteome</keyword>
<sequence length="90" mass="10269">MREVVLEGTVELRALIRSGWRAGLGHTERRQVGQCGGHRPIMPSVARRTGGPRRETGQAGLIPPEPEVQRRVRAEERGTRPERNRRLRRD</sequence>
<evidence type="ECO:0000313" key="2">
    <source>
        <dbReference type="EMBL" id="GHH64331.1"/>
    </source>
</evidence>
<reference evidence="2" key="1">
    <citation type="journal article" date="2014" name="Int. J. Syst. Evol. Microbiol.">
        <title>Complete genome sequence of Corynebacterium casei LMG S-19264T (=DSM 44701T), isolated from a smear-ripened cheese.</title>
        <authorList>
            <consortium name="US DOE Joint Genome Institute (JGI-PGF)"/>
            <person name="Walter F."/>
            <person name="Albersmeier A."/>
            <person name="Kalinowski J."/>
            <person name="Ruckert C."/>
        </authorList>
    </citation>
    <scope>NUCLEOTIDE SEQUENCE</scope>
    <source>
        <strain evidence="2">CGMCC 4.7398</strain>
    </source>
</reference>
<name>A0A919KLH6_9MICO</name>
<accession>A0A919KLH6</accession>
<dbReference type="Proteomes" id="UP000627369">
    <property type="component" value="Unassembled WGS sequence"/>
</dbReference>